<evidence type="ECO:0000259" key="3">
    <source>
        <dbReference type="Pfam" id="PF07717"/>
    </source>
</evidence>
<reference evidence="6" key="1">
    <citation type="journal article" date="2005" name="Nature">
        <title>The map-based sequence of the rice genome.</title>
        <authorList>
            <consortium name="International rice genome sequencing project (IRGSP)"/>
            <person name="Matsumoto T."/>
            <person name="Wu J."/>
            <person name="Kanamori H."/>
            <person name="Katayose Y."/>
            <person name="Fujisawa M."/>
            <person name="Namiki N."/>
            <person name="Mizuno H."/>
            <person name="Yamamoto K."/>
            <person name="Antonio B.A."/>
            <person name="Baba T."/>
            <person name="Sakata K."/>
            <person name="Nagamura Y."/>
            <person name="Aoki H."/>
            <person name="Arikawa K."/>
            <person name="Arita K."/>
            <person name="Bito T."/>
            <person name="Chiden Y."/>
            <person name="Fujitsuka N."/>
            <person name="Fukunaka R."/>
            <person name="Hamada M."/>
            <person name="Harada C."/>
            <person name="Hayashi A."/>
            <person name="Hijishita S."/>
            <person name="Honda M."/>
            <person name="Hosokawa S."/>
            <person name="Ichikawa Y."/>
            <person name="Idonuma A."/>
            <person name="Iijima M."/>
            <person name="Ikeda M."/>
            <person name="Ikeno M."/>
            <person name="Ito K."/>
            <person name="Ito S."/>
            <person name="Ito T."/>
            <person name="Ito Y."/>
            <person name="Ito Y."/>
            <person name="Iwabuchi A."/>
            <person name="Kamiya K."/>
            <person name="Karasawa W."/>
            <person name="Kurita K."/>
            <person name="Katagiri S."/>
            <person name="Kikuta A."/>
            <person name="Kobayashi H."/>
            <person name="Kobayashi N."/>
            <person name="Machita K."/>
            <person name="Maehara T."/>
            <person name="Masukawa M."/>
            <person name="Mizubayashi T."/>
            <person name="Mukai Y."/>
            <person name="Nagasaki H."/>
            <person name="Nagata Y."/>
            <person name="Naito S."/>
            <person name="Nakashima M."/>
            <person name="Nakama Y."/>
            <person name="Nakamichi Y."/>
            <person name="Nakamura M."/>
            <person name="Meguro A."/>
            <person name="Negishi M."/>
            <person name="Ohta I."/>
            <person name="Ohta T."/>
            <person name="Okamoto M."/>
            <person name="Ono N."/>
            <person name="Saji S."/>
            <person name="Sakaguchi M."/>
            <person name="Sakai K."/>
            <person name="Shibata M."/>
            <person name="Shimokawa T."/>
            <person name="Song J."/>
            <person name="Takazaki Y."/>
            <person name="Terasawa K."/>
            <person name="Tsugane M."/>
            <person name="Tsuji K."/>
            <person name="Ueda S."/>
            <person name="Waki K."/>
            <person name="Yamagata H."/>
            <person name="Yamamoto M."/>
            <person name="Yamamoto S."/>
            <person name="Yamane H."/>
            <person name="Yoshiki S."/>
            <person name="Yoshihara R."/>
            <person name="Yukawa K."/>
            <person name="Zhong H."/>
            <person name="Yano M."/>
            <person name="Yuan Q."/>
            <person name="Ouyang S."/>
            <person name="Liu J."/>
            <person name="Jones K.M."/>
            <person name="Gansberger K."/>
            <person name="Moffat K."/>
            <person name="Hill J."/>
            <person name="Bera J."/>
            <person name="Fadrosh D."/>
            <person name="Jin S."/>
            <person name="Johri S."/>
            <person name="Kim M."/>
            <person name="Overton L."/>
            <person name="Reardon M."/>
            <person name="Tsitrin T."/>
            <person name="Vuong H."/>
            <person name="Weaver B."/>
            <person name="Ciecko A."/>
            <person name="Tallon L."/>
            <person name="Jackson J."/>
            <person name="Pai G."/>
            <person name="Aken S.V."/>
            <person name="Utterback T."/>
            <person name="Reidmuller S."/>
            <person name="Feldblyum T."/>
            <person name="Hsiao J."/>
            <person name="Zismann V."/>
            <person name="Iobst S."/>
            <person name="de Vazeille A.R."/>
            <person name="Buell C.R."/>
            <person name="Ying K."/>
            <person name="Li Y."/>
            <person name="Lu T."/>
            <person name="Huang Y."/>
            <person name="Zhao Q."/>
            <person name="Feng Q."/>
            <person name="Zhang L."/>
            <person name="Zhu J."/>
            <person name="Weng Q."/>
            <person name="Mu J."/>
            <person name="Lu Y."/>
            <person name="Fan D."/>
            <person name="Liu Y."/>
            <person name="Guan J."/>
            <person name="Zhang Y."/>
            <person name="Yu S."/>
            <person name="Liu X."/>
            <person name="Zhang Y."/>
            <person name="Hong G."/>
            <person name="Han B."/>
            <person name="Choisne N."/>
            <person name="Demange N."/>
            <person name="Orjeda G."/>
            <person name="Samain S."/>
            <person name="Cattolico L."/>
            <person name="Pelletier E."/>
            <person name="Couloux A."/>
            <person name="Segurens B."/>
            <person name="Wincker P."/>
            <person name="D'Hont A."/>
            <person name="Scarpelli C."/>
            <person name="Weissenbach J."/>
            <person name="Salanoubat M."/>
            <person name="Quetier F."/>
            <person name="Yu Y."/>
            <person name="Kim H.R."/>
            <person name="Rambo T."/>
            <person name="Currie J."/>
            <person name="Collura K."/>
            <person name="Luo M."/>
            <person name="Yang T."/>
            <person name="Ammiraju J.S.S."/>
            <person name="Engler F."/>
            <person name="Soderlund C."/>
            <person name="Wing R.A."/>
            <person name="Palmer L.E."/>
            <person name="de la Bastide M."/>
            <person name="Spiegel L."/>
            <person name="Nascimento L."/>
            <person name="Zutavern T."/>
            <person name="O'Shaughnessy A."/>
            <person name="Dike S."/>
            <person name="Dedhia N."/>
            <person name="Preston R."/>
            <person name="Balija V."/>
            <person name="McCombie W.R."/>
            <person name="Chow T."/>
            <person name="Chen H."/>
            <person name="Chung M."/>
            <person name="Chen C."/>
            <person name="Shaw J."/>
            <person name="Wu H."/>
            <person name="Hsiao K."/>
            <person name="Chao Y."/>
            <person name="Chu M."/>
            <person name="Cheng C."/>
            <person name="Hour A."/>
            <person name="Lee P."/>
            <person name="Lin S."/>
            <person name="Lin Y."/>
            <person name="Liou J."/>
            <person name="Liu S."/>
            <person name="Hsing Y."/>
            <person name="Raghuvanshi S."/>
            <person name="Mohanty A."/>
            <person name="Bharti A.K."/>
            <person name="Gaur A."/>
            <person name="Gupta V."/>
            <person name="Kumar D."/>
            <person name="Ravi V."/>
            <person name="Vij S."/>
            <person name="Kapur A."/>
            <person name="Khurana P."/>
            <person name="Khurana P."/>
            <person name="Khurana J.P."/>
            <person name="Tyagi A.K."/>
            <person name="Gaikwad K."/>
            <person name="Singh A."/>
            <person name="Dalal V."/>
            <person name="Srivastava S."/>
            <person name="Dixit A."/>
            <person name="Pal A.K."/>
            <person name="Ghazi I.A."/>
            <person name="Yadav M."/>
            <person name="Pandit A."/>
            <person name="Bhargava A."/>
            <person name="Sureshbabu K."/>
            <person name="Batra K."/>
            <person name="Sharma T.R."/>
            <person name="Mohapatra T."/>
            <person name="Singh N.K."/>
            <person name="Messing J."/>
            <person name="Nelson A.B."/>
            <person name="Fuks G."/>
            <person name="Kavchok S."/>
            <person name="Keizer G."/>
            <person name="Linton E."/>
            <person name="Llaca V."/>
            <person name="Song R."/>
            <person name="Tanyolac B."/>
            <person name="Young S."/>
            <person name="Ho-Il K."/>
            <person name="Hahn J.H."/>
            <person name="Sangsakoo G."/>
            <person name="Vanavichit A."/>
            <person name="de Mattos Luiz.A.T."/>
            <person name="Zimmer P.D."/>
            <person name="Malone G."/>
            <person name="Dellagostin O."/>
            <person name="de Oliveira A.C."/>
            <person name="Bevan M."/>
            <person name="Bancroft I."/>
            <person name="Minx P."/>
            <person name="Cordum H."/>
            <person name="Wilson R."/>
            <person name="Cheng Z."/>
            <person name="Jin W."/>
            <person name="Jiang J."/>
            <person name="Leong S.A."/>
            <person name="Iwama H."/>
            <person name="Gojobori T."/>
            <person name="Itoh T."/>
            <person name="Niimura Y."/>
            <person name="Fujii Y."/>
            <person name="Habara T."/>
            <person name="Sakai H."/>
            <person name="Sato Y."/>
            <person name="Wilson G."/>
            <person name="Kumar K."/>
            <person name="McCouch S."/>
            <person name="Juretic N."/>
            <person name="Hoen D."/>
            <person name="Wright S."/>
            <person name="Bruskiewich R."/>
            <person name="Bureau T."/>
            <person name="Miyao A."/>
            <person name="Hirochika H."/>
            <person name="Nishikawa T."/>
            <person name="Kadowaki K."/>
            <person name="Sugiura M."/>
            <person name="Burr B."/>
            <person name="Sasaki T."/>
        </authorList>
    </citation>
    <scope>NUCLEOTIDE SEQUENCE [LARGE SCALE GENOMIC DNA]</scope>
    <source>
        <strain evidence="6">cv. Nipponbare</strain>
    </source>
</reference>
<reference evidence="5" key="2">
    <citation type="submission" date="2005-04" db="EMBL/GenBank/DDBJ databases">
        <authorList>
            <person name="Buell R."/>
        </authorList>
    </citation>
    <scope>NUCLEOTIDE SEQUENCE</scope>
</reference>
<dbReference type="PANTHER" id="PTHR18934:SF234">
    <property type="entry name" value="PRE-MRNA-SPLICING FACTOR ATP-DEPENDENT RNA HELICASE DEAH4-RELATED"/>
    <property type="match status" value="1"/>
</dbReference>
<accession>Q53M77</accession>
<reference evidence="6" key="4">
    <citation type="journal article" date="2008" name="Nucleic Acids Res.">
        <title>The rice annotation project database (RAP-DB): 2008 update.</title>
        <authorList>
            <consortium name="The rice annotation project (RAP)"/>
        </authorList>
    </citation>
    <scope>GENOME REANNOTATION</scope>
    <source>
        <strain evidence="6">cv. Nipponbare</strain>
    </source>
</reference>
<evidence type="ECO:0000256" key="2">
    <source>
        <dbReference type="SAM" id="MobiDB-lite"/>
    </source>
</evidence>
<reference evidence="5" key="3">
    <citation type="submission" date="2006-11" db="EMBL/GenBank/DDBJ databases">
        <title>.</title>
        <authorList>
            <person name="Buell C."/>
            <person name="Yuan Q."/>
            <person name="Ouyang S."/>
            <person name="Liu J."/>
            <person name="Wang A."/>
            <person name="Maiti R."/>
            <person name="Lin H."/>
            <person name="Zhu W."/>
            <person name="Hamilton J."/>
            <person name="Jones K."/>
            <person name="Tallon L."/>
            <person name="Feldblyum T."/>
            <person name="Tsitrin T."/>
            <person name="Bera J."/>
            <person name="Kim M."/>
            <person name="Jin S."/>
            <person name="Fadrosh D."/>
            <person name="Vuong H."/>
            <person name="Overton II L."/>
            <person name="Reardon M."/>
            <person name="Weaver B."/>
            <person name="Johri S."/>
            <person name="Lewis M."/>
            <person name="Utterback T."/>
            <person name="Van Aken S."/>
            <person name="Wortman J."/>
            <person name="Haas B."/>
            <person name="Koo H."/>
            <person name="Zismann V."/>
            <person name="Hsiao J."/>
            <person name="Iobst S."/>
            <person name="de Vazeilles A."/>
            <person name="White O."/>
            <person name="Salzberg S."/>
            <person name="Fraser C."/>
        </authorList>
    </citation>
    <scope>NUCLEOTIDE SEQUENCE</scope>
</reference>
<dbReference type="Proteomes" id="UP000000763">
    <property type="component" value="Chromosome 11"/>
</dbReference>
<evidence type="ECO:0000256" key="1">
    <source>
        <dbReference type="ARBA" id="ARBA00022806"/>
    </source>
</evidence>
<keyword evidence="1 5" id="KW-0067">ATP-binding</keyword>
<evidence type="ECO:0000313" key="6">
    <source>
        <dbReference type="Proteomes" id="UP000000763"/>
    </source>
</evidence>
<dbReference type="EMBL" id="AC137922">
    <property type="protein sequence ID" value="AAX96101.1"/>
    <property type="molecule type" value="Genomic_DNA"/>
</dbReference>
<feature type="region of interest" description="Disordered" evidence="2">
    <location>
        <begin position="255"/>
        <end position="276"/>
    </location>
</feature>
<dbReference type="GO" id="GO:0004386">
    <property type="term" value="F:helicase activity"/>
    <property type="evidence" value="ECO:0007669"/>
    <property type="project" value="UniProtKB-KW"/>
</dbReference>
<gene>
    <name evidence="5" type="ordered locus">LOC_Os11g20560</name>
</gene>
<feature type="domain" description="DEAD-box helicase OB fold" evidence="3">
    <location>
        <begin position="165"/>
        <end position="245"/>
    </location>
</feature>
<organism evidence="5 6">
    <name type="scientific">Oryza sativa subsp. japonica</name>
    <name type="common">Rice</name>
    <dbReference type="NCBI Taxonomy" id="39947"/>
    <lineage>
        <taxon>Eukaryota</taxon>
        <taxon>Viridiplantae</taxon>
        <taxon>Streptophyta</taxon>
        <taxon>Embryophyta</taxon>
        <taxon>Tracheophyta</taxon>
        <taxon>Spermatophyta</taxon>
        <taxon>Magnoliopsida</taxon>
        <taxon>Liliopsida</taxon>
        <taxon>Poales</taxon>
        <taxon>Poaceae</taxon>
        <taxon>BOP clade</taxon>
        <taxon>Oryzoideae</taxon>
        <taxon>Oryzeae</taxon>
        <taxon>Oryzinae</taxon>
        <taxon>Oryza</taxon>
        <taxon>Oryza sativa</taxon>
    </lineage>
</organism>
<protein>
    <submittedName>
        <fullName evidence="4">RNA helicase, putative, 5' partial-related</fullName>
    </submittedName>
    <submittedName>
        <fullName evidence="5">Similar to RNA helicase, putative, 5'''' partial</fullName>
    </submittedName>
</protein>
<proteinExistence type="predicted"/>
<dbReference type="InterPro" id="IPR011709">
    <property type="entry name" value="DEAD-box_helicase_OB_fold"/>
</dbReference>
<dbReference type="AlphaFoldDB" id="Q53M77"/>
<sequence>MPNFCGSQRTPFCLKRLGANNPWLQLPDVDPWPRRDPASHSCTRVDGAGMLFRKEPALTVAAVLSAEITFRSTRSKDMEGKRKRQELPDGSGWGDHIQLLQIFESWDRTGYDPRWCSDHELQVRGMKFSKDVRNQLSQIIQKIAKGSTDVQAKKERKSDPDYRKLRRALCVGYGNQLAERMLHHNGYHTVGYRAQLVQVHPFSVLEGDEYGKLPVYVVYHELINTTRPFMRNVSAVDQSWVKPILKKLERLDMNKLSGGSSGSKDPEPLEDKQCSGGAGCNSVGSFAQRPLRRQDPVTEGTNQGPHLLPYNIYVDDIC</sequence>
<evidence type="ECO:0000313" key="4">
    <source>
        <dbReference type="EMBL" id="AAX95382.1"/>
    </source>
</evidence>
<dbReference type="PANTHER" id="PTHR18934">
    <property type="entry name" value="ATP-DEPENDENT RNA HELICASE"/>
    <property type="match status" value="1"/>
</dbReference>
<keyword evidence="1 5" id="KW-0347">Helicase</keyword>
<keyword evidence="1 5" id="KW-0378">Hydrolase</keyword>
<keyword evidence="1 5" id="KW-0547">Nucleotide-binding</keyword>
<evidence type="ECO:0000313" key="5">
    <source>
        <dbReference type="EMBL" id="AAX96101.1"/>
    </source>
</evidence>
<dbReference type="EMBL" id="AC135558">
    <property type="protein sequence ID" value="AAX95382.1"/>
    <property type="molecule type" value="Genomic_DNA"/>
</dbReference>
<feature type="compositionally biased region" description="Basic and acidic residues" evidence="2">
    <location>
        <begin position="264"/>
        <end position="273"/>
    </location>
</feature>
<dbReference type="Pfam" id="PF07717">
    <property type="entry name" value="OB_NTP_bind"/>
    <property type="match status" value="1"/>
</dbReference>
<name>Q53M77_ORYSJ</name>